<evidence type="ECO:0000313" key="2">
    <source>
        <dbReference type="EMBL" id="VDK49510.1"/>
    </source>
</evidence>
<gene>
    <name evidence="2" type="ORF">DILT_LOCUS1729</name>
</gene>
<dbReference type="EMBL" id="UYRU01013788">
    <property type="protein sequence ID" value="VDK49510.1"/>
    <property type="molecule type" value="Genomic_DNA"/>
</dbReference>
<accession>A0A3P6R1P4</accession>
<evidence type="ECO:0000256" key="1">
    <source>
        <dbReference type="SAM" id="MobiDB-lite"/>
    </source>
</evidence>
<organism evidence="2 3">
    <name type="scientific">Dibothriocephalus latus</name>
    <name type="common">Fish tapeworm</name>
    <name type="synonym">Diphyllobothrium latum</name>
    <dbReference type="NCBI Taxonomy" id="60516"/>
    <lineage>
        <taxon>Eukaryota</taxon>
        <taxon>Metazoa</taxon>
        <taxon>Spiralia</taxon>
        <taxon>Lophotrochozoa</taxon>
        <taxon>Platyhelminthes</taxon>
        <taxon>Cestoda</taxon>
        <taxon>Eucestoda</taxon>
        <taxon>Diphyllobothriidea</taxon>
        <taxon>Diphyllobothriidae</taxon>
        <taxon>Dibothriocephalus</taxon>
    </lineage>
</organism>
<protein>
    <submittedName>
        <fullName evidence="2">Uncharacterized protein</fullName>
    </submittedName>
</protein>
<proteinExistence type="predicted"/>
<reference evidence="2 3" key="1">
    <citation type="submission" date="2018-11" db="EMBL/GenBank/DDBJ databases">
        <authorList>
            <consortium name="Pathogen Informatics"/>
        </authorList>
    </citation>
    <scope>NUCLEOTIDE SEQUENCE [LARGE SCALE GENOMIC DNA]</scope>
</reference>
<sequence>MAGNTLTGPAEATAEPSLPPGANIQRIWFEAPSPEEKADWMASLLSIQTSR</sequence>
<feature type="region of interest" description="Disordered" evidence="1">
    <location>
        <begin position="1"/>
        <end position="21"/>
    </location>
</feature>
<dbReference type="OrthoDB" id="546434at2759"/>
<keyword evidence="3" id="KW-1185">Reference proteome</keyword>
<evidence type="ECO:0000313" key="3">
    <source>
        <dbReference type="Proteomes" id="UP000281553"/>
    </source>
</evidence>
<dbReference type="AlphaFoldDB" id="A0A3P6R1P4"/>
<name>A0A3P6R1P4_DIBLA</name>
<dbReference type="Proteomes" id="UP000281553">
    <property type="component" value="Unassembled WGS sequence"/>
</dbReference>